<keyword evidence="1" id="KW-0812">Transmembrane</keyword>
<proteinExistence type="predicted"/>
<keyword evidence="1" id="KW-0472">Membrane</keyword>
<reference evidence="2 3" key="1">
    <citation type="journal article" date="2024" name="Plant Biotechnol. J.">
        <title>Dendrobium thyrsiflorum genome and its molecular insights into genes involved in important horticultural traits.</title>
        <authorList>
            <person name="Chen B."/>
            <person name="Wang J.Y."/>
            <person name="Zheng P.J."/>
            <person name="Li K.L."/>
            <person name="Liang Y.M."/>
            <person name="Chen X.F."/>
            <person name="Zhang C."/>
            <person name="Zhao X."/>
            <person name="He X."/>
            <person name="Zhang G.Q."/>
            <person name="Liu Z.J."/>
            <person name="Xu Q."/>
        </authorList>
    </citation>
    <scope>NUCLEOTIDE SEQUENCE [LARGE SCALE GENOMIC DNA]</scope>
    <source>
        <strain evidence="2">GZMU011</strain>
    </source>
</reference>
<sequence>MSIIFRYRVNTTENRLGIPRCGSHDHHLYALDYKRHLCVSKILCGGSIYGSPAIDKNEVLCNDNLACTCYGDVSKGGIKTKCKFWTGFVAFIDLPFLFLFPCGFSSFSGGYLPPAILVAAVFWVLSRALFPVAVRDGLLPVVVPALCWLLPSGCVLTCSDWVMMKVFTLRKKSLNRLTREQQRYSSEENDKCHSPASAKELVLRWVTKKFLIWKIDYHPSQSGPPSPLELIRLNCRKVHSLETSLST</sequence>
<gene>
    <name evidence="2" type="ORF">M5K25_001700</name>
</gene>
<comment type="caution">
    <text evidence="2">The sequence shown here is derived from an EMBL/GenBank/DDBJ whole genome shotgun (WGS) entry which is preliminary data.</text>
</comment>
<protein>
    <submittedName>
        <fullName evidence="2">Uncharacterized protein</fullName>
    </submittedName>
</protein>
<dbReference type="AlphaFoldDB" id="A0ABD0VR50"/>
<dbReference type="Proteomes" id="UP001552299">
    <property type="component" value="Unassembled WGS sequence"/>
</dbReference>
<organism evidence="2 3">
    <name type="scientific">Dendrobium thyrsiflorum</name>
    <name type="common">Pinecone-like raceme dendrobium</name>
    <name type="synonym">Orchid</name>
    <dbReference type="NCBI Taxonomy" id="117978"/>
    <lineage>
        <taxon>Eukaryota</taxon>
        <taxon>Viridiplantae</taxon>
        <taxon>Streptophyta</taxon>
        <taxon>Embryophyta</taxon>
        <taxon>Tracheophyta</taxon>
        <taxon>Spermatophyta</taxon>
        <taxon>Magnoliopsida</taxon>
        <taxon>Liliopsida</taxon>
        <taxon>Asparagales</taxon>
        <taxon>Orchidaceae</taxon>
        <taxon>Epidendroideae</taxon>
        <taxon>Malaxideae</taxon>
        <taxon>Dendrobiinae</taxon>
        <taxon>Dendrobium</taxon>
    </lineage>
</organism>
<keyword evidence="3" id="KW-1185">Reference proteome</keyword>
<accession>A0ABD0VR50</accession>
<dbReference type="EMBL" id="JANQDX010000002">
    <property type="protein sequence ID" value="KAL0927525.1"/>
    <property type="molecule type" value="Genomic_DNA"/>
</dbReference>
<name>A0ABD0VR50_DENTH</name>
<feature type="transmembrane region" description="Helical" evidence="1">
    <location>
        <begin position="84"/>
        <end position="104"/>
    </location>
</feature>
<feature type="transmembrane region" description="Helical" evidence="1">
    <location>
        <begin position="111"/>
        <end position="130"/>
    </location>
</feature>
<evidence type="ECO:0000313" key="3">
    <source>
        <dbReference type="Proteomes" id="UP001552299"/>
    </source>
</evidence>
<feature type="transmembrane region" description="Helical" evidence="1">
    <location>
        <begin position="142"/>
        <end position="163"/>
    </location>
</feature>
<keyword evidence="1" id="KW-1133">Transmembrane helix</keyword>
<evidence type="ECO:0000256" key="1">
    <source>
        <dbReference type="SAM" id="Phobius"/>
    </source>
</evidence>
<evidence type="ECO:0000313" key="2">
    <source>
        <dbReference type="EMBL" id="KAL0927525.1"/>
    </source>
</evidence>